<dbReference type="PANTHER" id="PTHR21366">
    <property type="entry name" value="GLYOXALASE FAMILY PROTEIN"/>
    <property type="match status" value="1"/>
</dbReference>
<dbReference type="InterPro" id="IPR050383">
    <property type="entry name" value="GlyoxalaseI/FosfomycinResist"/>
</dbReference>
<accession>A0A128ESP7</accession>
<reference evidence="3" key="1">
    <citation type="submission" date="2016-02" db="EMBL/GenBank/DDBJ databases">
        <authorList>
            <person name="Rodrigo-Torres Lidia"/>
            <person name="Arahal R.David."/>
        </authorList>
    </citation>
    <scope>NUCLEOTIDE SEQUENCE [LARGE SCALE GENOMIC DNA]</scope>
    <source>
        <strain evidence="3">CECT 9029</strain>
    </source>
</reference>
<sequence>MMKFRYTIMYVENVEQTLAFYEQAFGLERAFLHESGDYGELNTGDTKLSFSSLALMTSLGKHPSSGNPHSPNFEIAFETDDVAGNLANALKTGAELVQKVEEMPWGQTTAYVRDLNGYLVEICTAVAG</sequence>
<dbReference type="AlphaFoldDB" id="A0A128ESP7"/>
<dbReference type="CDD" id="cd07264">
    <property type="entry name" value="VOC_like"/>
    <property type="match status" value="1"/>
</dbReference>
<dbReference type="Proteomes" id="UP000071641">
    <property type="component" value="Unassembled WGS sequence"/>
</dbReference>
<keyword evidence="3" id="KW-1185">Reference proteome</keyword>
<dbReference type="Pfam" id="PF12681">
    <property type="entry name" value="Glyoxalase_2"/>
    <property type="match status" value="1"/>
</dbReference>
<dbReference type="InterPro" id="IPR025870">
    <property type="entry name" value="Glyoxalase-like_dom"/>
</dbReference>
<dbReference type="PANTHER" id="PTHR21366:SF22">
    <property type="entry name" value="VOC DOMAIN-CONTAINING PROTEIN"/>
    <property type="match status" value="1"/>
</dbReference>
<dbReference type="RefSeq" id="WP_231870013.1">
    <property type="nucleotide sequence ID" value="NZ_FIZX01000001.1"/>
</dbReference>
<dbReference type="EMBL" id="FIZX01000001">
    <property type="protein sequence ID" value="CZF77597.1"/>
    <property type="molecule type" value="Genomic_DNA"/>
</dbReference>
<dbReference type="Gene3D" id="3.10.180.10">
    <property type="entry name" value="2,3-Dihydroxybiphenyl 1,2-Dioxygenase, domain 1"/>
    <property type="match status" value="1"/>
</dbReference>
<evidence type="ECO:0000259" key="1">
    <source>
        <dbReference type="PROSITE" id="PS51819"/>
    </source>
</evidence>
<dbReference type="SUPFAM" id="SSF54593">
    <property type="entry name" value="Glyoxalase/Bleomycin resistance protein/Dihydroxybiphenyl dioxygenase"/>
    <property type="match status" value="1"/>
</dbReference>
<dbReference type="InterPro" id="IPR029068">
    <property type="entry name" value="Glyas_Bleomycin-R_OHBP_Dase"/>
</dbReference>
<evidence type="ECO:0000313" key="2">
    <source>
        <dbReference type="EMBL" id="CZF77597.1"/>
    </source>
</evidence>
<organism evidence="2 3">
    <name type="scientific">Grimontia celer</name>
    <dbReference type="NCBI Taxonomy" id="1796497"/>
    <lineage>
        <taxon>Bacteria</taxon>
        <taxon>Pseudomonadati</taxon>
        <taxon>Pseudomonadota</taxon>
        <taxon>Gammaproteobacteria</taxon>
        <taxon>Vibrionales</taxon>
        <taxon>Vibrionaceae</taxon>
        <taxon>Grimontia</taxon>
    </lineage>
</organism>
<evidence type="ECO:0000313" key="3">
    <source>
        <dbReference type="Proteomes" id="UP000071641"/>
    </source>
</evidence>
<protein>
    <submittedName>
        <fullName evidence="2">Glyoxalase-like domain protein</fullName>
    </submittedName>
</protein>
<gene>
    <name evidence="2" type="ORF">GCE9029_00303</name>
</gene>
<proteinExistence type="predicted"/>
<dbReference type="InterPro" id="IPR037523">
    <property type="entry name" value="VOC_core"/>
</dbReference>
<feature type="domain" description="VOC" evidence="1">
    <location>
        <begin position="3"/>
        <end position="125"/>
    </location>
</feature>
<name>A0A128ESP7_9GAMM</name>
<dbReference type="PROSITE" id="PS51819">
    <property type="entry name" value="VOC"/>
    <property type="match status" value="1"/>
</dbReference>
<dbReference type="STRING" id="1796497.GCE9029_00303"/>